<evidence type="ECO:0000313" key="2">
    <source>
        <dbReference type="EMBL" id="RCH93511.1"/>
    </source>
</evidence>
<feature type="compositionally biased region" description="Polar residues" evidence="1">
    <location>
        <begin position="205"/>
        <end position="225"/>
    </location>
</feature>
<sequence length="422" mass="48823">MYSPRRNPAIRTPERNTISSSPLRALTPFVDAIKSAQTKATKDFESFYGSLMSKLTPKTSTSRIIKKTPETTERTKSFLKQKRIEQEYNRTSLTPLFERHTLREDYPSLNPFYEETESEITDDQTELDNNSIMSIDKPFDKREDNKYPSLLDLLKEETTRIDRLQSNISSSYLAEEYSFFDDKEDEQIPSQKNNNVKSDNENNNTYTTPQTTFRNTYLTPPQSTDNNNNKKSANYYSPDTKKLDTSRSVNKTNTTPNTNDLFHEISTAKLKSAEIIRTPGGTRVCNRFWKEIHGINAKRKSSLSPQSPSRIEKHSKPKRMSTLQRKLWDEDDDVFWTSSGGSSTNSSSLNERLLKATQMGEQQKERQVKQISLSEEIESATRREQVEQQKKSIPTMNPQVLEELKAKYREKLIDDSDSYKFS</sequence>
<gene>
    <name evidence="2" type="ORF">CU097_002719</name>
</gene>
<reference evidence="2 3" key="1">
    <citation type="journal article" date="2018" name="G3 (Bethesda)">
        <title>Phylogenetic and Phylogenomic Definition of Rhizopus Species.</title>
        <authorList>
            <person name="Gryganskyi A.P."/>
            <person name="Golan J."/>
            <person name="Dolatabadi S."/>
            <person name="Mondo S."/>
            <person name="Robb S."/>
            <person name="Idnurm A."/>
            <person name="Muszewska A."/>
            <person name="Steczkiewicz K."/>
            <person name="Masonjones S."/>
            <person name="Liao H.L."/>
            <person name="Gajdeczka M.T."/>
            <person name="Anike F."/>
            <person name="Vuek A."/>
            <person name="Anishchenko I.M."/>
            <person name="Voigt K."/>
            <person name="de Hoog G.S."/>
            <person name="Smith M.E."/>
            <person name="Heitman J."/>
            <person name="Vilgalys R."/>
            <person name="Stajich J.E."/>
        </authorList>
    </citation>
    <scope>NUCLEOTIDE SEQUENCE [LARGE SCALE GENOMIC DNA]</scope>
    <source>
        <strain evidence="2 3">CBS 357.93</strain>
    </source>
</reference>
<proteinExistence type="predicted"/>
<feature type="region of interest" description="Disordered" evidence="1">
    <location>
        <begin position="1"/>
        <end position="22"/>
    </location>
</feature>
<dbReference type="Proteomes" id="UP000252139">
    <property type="component" value="Unassembled WGS sequence"/>
</dbReference>
<name>A0A367JV14_RHIAZ</name>
<keyword evidence="3" id="KW-1185">Reference proteome</keyword>
<dbReference type="EMBL" id="PJQL01000688">
    <property type="protein sequence ID" value="RCH93511.1"/>
    <property type="molecule type" value="Genomic_DNA"/>
</dbReference>
<feature type="region of interest" description="Disordered" evidence="1">
    <location>
        <begin position="297"/>
        <end position="324"/>
    </location>
</feature>
<evidence type="ECO:0000256" key="1">
    <source>
        <dbReference type="SAM" id="MobiDB-lite"/>
    </source>
</evidence>
<feature type="region of interest" description="Disordered" evidence="1">
    <location>
        <begin position="183"/>
        <end position="260"/>
    </location>
</feature>
<dbReference type="OrthoDB" id="2282381at2759"/>
<dbReference type="AlphaFoldDB" id="A0A367JV14"/>
<protein>
    <submittedName>
        <fullName evidence="2">Uncharacterized protein</fullName>
    </submittedName>
</protein>
<accession>A0A367JV14</accession>
<evidence type="ECO:0000313" key="3">
    <source>
        <dbReference type="Proteomes" id="UP000252139"/>
    </source>
</evidence>
<feature type="compositionally biased region" description="Low complexity" evidence="1">
    <location>
        <begin position="193"/>
        <end position="204"/>
    </location>
</feature>
<organism evidence="2 3">
    <name type="scientific">Rhizopus azygosporus</name>
    <name type="common">Rhizopus microsporus var. azygosporus</name>
    <dbReference type="NCBI Taxonomy" id="86630"/>
    <lineage>
        <taxon>Eukaryota</taxon>
        <taxon>Fungi</taxon>
        <taxon>Fungi incertae sedis</taxon>
        <taxon>Mucoromycota</taxon>
        <taxon>Mucoromycotina</taxon>
        <taxon>Mucoromycetes</taxon>
        <taxon>Mucorales</taxon>
        <taxon>Mucorineae</taxon>
        <taxon>Rhizopodaceae</taxon>
        <taxon>Rhizopus</taxon>
    </lineage>
</organism>
<feature type="compositionally biased region" description="Low complexity" evidence="1">
    <location>
        <begin position="226"/>
        <end position="237"/>
    </location>
</feature>
<comment type="caution">
    <text evidence="2">The sequence shown here is derived from an EMBL/GenBank/DDBJ whole genome shotgun (WGS) entry which is preliminary data.</text>
</comment>
<feature type="compositionally biased region" description="Polar residues" evidence="1">
    <location>
        <begin position="246"/>
        <end position="260"/>
    </location>
</feature>